<gene>
    <name evidence="1" type="ORF">G5A70_06145</name>
</gene>
<proteinExistence type="predicted"/>
<sequence length="103" mass="11796">MKAYKKEKKKYLNSMGGRRLKVRVHMLLLGTLSLGIVIYSVVCTIQMKSKDAKTTKEYVRNYVEQRADMIDMEISSNTAMMTGLAETLTEEKPRDGYRKLPGD</sequence>
<evidence type="ECO:0000313" key="1">
    <source>
        <dbReference type="EMBL" id="NSJ85757.1"/>
    </source>
</evidence>
<accession>A0ABX2I5N1</accession>
<evidence type="ECO:0008006" key="3">
    <source>
        <dbReference type="Google" id="ProtNLM"/>
    </source>
</evidence>
<dbReference type="RefSeq" id="WP_173748799.1">
    <property type="nucleotide sequence ID" value="NZ_JAAITA010000005.1"/>
</dbReference>
<evidence type="ECO:0000313" key="2">
    <source>
        <dbReference type="Proteomes" id="UP000822142"/>
    </source>
</evidence>
<dbReference type="Proteomes" id="UP000822142">
    <property type="component" value="Unassembled WGS sequence"/>
</dbReference>
<organism evidence="1 2">
    <name type="scientific">Blautia hansenii</name>
    <name type="common">Ruminococcus hansenii</name>
    <dbReference type="NCBI Taxonomy" id="1322"/>
    <lineage>
        <taxon>Bacteria</taxon>
        <taxon>Bacillati</taxon>
        <taxon>Bacillota</taxon>
        <taxon>Clostridia</taxon>
        <taxon>Lachnospirales</taxon>
        <taxon>Lachnospiraceae</taxon>
        <taxon>Blautia</taxon>
    </lineage>
</organism>
<comment type="caution">
    <text evidence="1">The sequence shown here is derived from an EMBL/GenBank/DDBJ whole genome shotgun (WGS) entry which is preliminary data.</text>
</comment>
<protein>
    <recommendedName>
        <fullName evidence="3">Cell division protein FtsL</fullName>
    </recommendedName>
</protein>
<dbReference type="EMBL" id="JAAITA010000005">
    <property type="protein sequence ID" value="NSJ85757.1"/>
    <property type="molecule type" value="Genomic_DNA"/>
</dbReference>
<keyword evidence="2" id="KW-1185">Reference proteome</keyword>
<name>A0ABX2I5N1_BLAHA</name>
<reference evidence="1 2" key="1">
    <citation type="journal article" date="2020" name="Cell Host Microbe">
        <title>Functional and Genomic Variation between Human-Derived Isolates of Lachnospiraceae Reveals Inter- and Intra-Species Diversity.</title>
        <authorList>
            <person name="Sorbara M.T."/>
            <person name="Littmann E.R."/>
            <person name="Fontana E."/>
            <person name="Moody T.U."/>
            <person name="Kohout C.E."/>
            <person name="Gjonbalaj M."/>
            <person name="Eaton V."/>
            <person name="Seok R."/>
            <person name="Leiner I.M."/>
            <person name="Pamer E.G."/>
        </authorList>
    </citation>
    <scope>NUCLEOTIDE SEQUENCE [LARGE SCALE GENOMIC DNA]</scope>
    <source>
        <strain evidence="1 2">MSK.15.26</strain>
    </source>
</reference>